<feature type="region of interest" description="Disordered" evidence="1">
    <location>
        <begin position="1"/>
        <end position="23"/>
    </location>
</feature>
<dbReference type="GO" id="GO:0016788">
    <property type="term" value="F:hydrolase activity, acting on ester bonds"/>
    <property type="evidence" value="ECO:0007669"/>
    <property type="project" value="InterPro"/>
</dbReference>
<dbReference type="EMBL" id="SRYW01000011">
    <property type="protein sequence ID" value="TGY33209.1"/>
    <property type="molecule type" value="Genomic_DNA"/>
</dbReference>
<dbReference type="Pfam" id="PF08845">
    <property type="entry name" value="SymE_toxin"/>
    <property type="match status" value="1"/>
</dbReference>
<protein>
    <submittedName>
        <fullName evidence="3">Type I addiction module toxin, SymE family</fullName>
    </submittedName>
</protein>
<evidence type="ECO:0000259" key="2">
    <source>
        <dbReference type="Pfam" id="PF08845"/>
    </source>
</evidence>
<reference evidence="3 4" key="1">
    <citation type="submission" date="2019-04" db="EMBL/GenBank/DDBJ databases">
        <title>Microbes associate with the intestines of laboratory mice.</title>
        <authorList>
            <person name="Navarre W."/>
            <person name="Wong E."/>
            <person name="Huang K."/>
            <person name="Tropini C."/>
            <person name="Ng K."/>
            <person name="Yu B."/>
        </authorList>
    </citation>
    <scope>NUCLEOTIDE SEQUENCE [LARGE SCALE GENOMIC DNA]</scope>
    <source>
        <strain evidence="3 4">NM62_B4-13</strain>
    </source>
</reference>
<feature type="domain" description="Toxin SymE-like" evidence="2">
    <location>
        <begin position="39"/>
        <end position="78"/>
    </location>
</feature>
<dbReference type="OrthoDB" id="6008875at2"/>
<name>A0A4S2CW66_STEMA</name>
<dbReference type="InterPro" id="IPR014944">
    <property type="entry name" value="Toxin_SymE-like"/>
</dbReference>
<gene>
    <name evidence="3" type="ORF">E5352_13455</name>
</gene>
<proteinExistence type="predicted"/>
<dbReference type="GO" id="GO:0005737">
    <property type="term" value="C:cytoplasm"/>
    <property type="evidence" value="ECO:0007669"/>
    <property type="project" value="InterPro"/>
</dbReference>
<dbReference type="GO" id="GO:0003723">
    <property type="term" value="F:RNA binding"/>
    <property type="evidence" value="ECO:0007669"/>
    <property type="project" value="InterPro"/>
</dbReference>
<dbReference type="GO" id="GO:0016070">
    <property type="term" value="P:RNA metabolic process"/>
    <property type="evidence" value="ECO:0007669"/>
    <property type="project" value="InterPro"/>
</dbReference>
<dbReference type="RefSeq" id="WP_136005779.1">
    <property type="nucleotide sequence ID" value="NZ_SRYW01000011.1"/>
</dbReference>
<dbReference type="AlphaFoldDB" id="A0A4S2CW66"/>
<organism evidence="3 4">
    <name type="scientific">Stenotrophomonas maltophilia</name>
    <name type="common">Pseudomonas maltophilia</name>
    <name type="synonym">Xanthomonas maltophilia</name>
    <dbReference type="NCBI Taxonomy" id="40324"/>
    <lineage>
        <taxon>Bacteria</taxon>
        <taxon>Pseudomonadati</taxon>
        <taxon>Pseudomonadota</taxon>
        <taxon>Gammaproteobacteria</taxon>
        <taxon>Lysobacterales</taxon>
        <taxon>Lysobacteraceae</taxon>
        <taxon>Stenotrophomonas</taxon>
        <taxon>Stenotrophomonas maltophilia group</taxon>
    </lineage>
</organism>
<evidence type="ECO:0000313" key="4">
    <source>
        <dbReference type="Proteomes" id="UP000306631"/>
    </source>
</evidence>
<sequence>MTTNPIKPPEGASPSRRQPHAPRSIHNVRALPQVGPEDRDAVGPIPFVMLRGAWLRALGFDVGVQVRIEAIPGQLTVTSLWQTPPPDAAAPAPAKPTLRYAEVGDR</sequence>
<feature type="region of interest" description="Disordered" evidence="1">
    <location>
        <begin position="82"/>
        <end position="106"/>
    </location>
</feature>
<evidence type="ECO:0000256" key="1">
    <source>
        <dbReference type="SAM" id="MobiDB-lite"/>
    </source>
</evidence>
<evidence type="ECO:0000313" key="3">
    <source>
        <dbReference type="EMBL" id="TGY33209.1"/>
    </source>
</evidence>
<comment type="caution">
    <text evidence="3">The sequence shown here is derived from an EMBL/GenBank/DDBJ whole genome shotgun (WGS) entry which is preliminary data.</text>
</comment>
<dbReference type="Proteomes" id="UP000306631">
    <property type="component" value="Unassembled WGS sequence"/>
</dbReference>
<accession>A0A4S2CW66</accession>